<protein>
    <recommendedName>
        <fullName evidence="2">Dynein axonemal intermediate chain 7</fullName>
    </recommendedName>
</protein>
<keyword evidence="7" id="KW-1185">Reference proteome</keyword>
<dbReference type="EMBL" id="BFAA01002283">
    <property type="protein sequence ID" value="GCB73163.1"/>
    <property type="molecule type" value="Genomic_DNA"/>
</dbReference>
<evidence type="ECO:0000256" key="1">
    <source>
        <dbReference type="ARBA" id="ARBA00024332"/>
    </source>
</evidence>
<dbReference type="PRINTS" id="PR02043">
    <property type="entry name" value="CANCERSCCP1"/>
</dbReference>
<dbReference type="InterPro" id="IPR022110">
    <property type="entry name" value="CASC1_C"/>
</dbReference>
<comment type="similarity">
    <text evidence="1">Belongs to the DNAI7 family.</text>
</comment>
<evidence type="ECO:0000256" key="2">
    <source>
        <dbReference type="ARBA" id="ARBA00024414"/>
    </source>
</evidence>
<sequence>MTSIVSSAKGQRLTRSEEKLVRQEEEKKRSEEEEIRLAAERVEQERIEKLRLEEEERTRIAEADKERKQNELPELIQILERNRIAVTKMNKNLREMNKWQRYMRCDGTPDPAISQAINTFINLTKENPNVDVKSLFEGGGTILQLLDELEILLSDTPPDELPEATANQYQQTIWDLQELLSNINDKVTDILLQKAIDLVDIETGNMQEVVTDENITLCLWANFNKNPSAASTSSKDETEIKSSASSKDVIGEDVDKKLPGIDTIQEIPTVEIDDNIVDFRLYTPLGGVYYYDVLKLPPQPKFVKGWRIVQLKDTGLQTCIYPPESTKEDIPTPDEKEGENPPAPPAGITIKLPPKALFFEQPKPARWDPEGQQWRTDGIHSITFEPEEQILSFKMDTFNIFTLTQRYHINMPFQFWEIRPLAENDAILTVVAAFITVKIRIKDLCQLCPVSVVDNISNLRGKWMSASSLIVSMINAGLNIFPGADSEKYVQINAKNKQLTLHLYTEMALVSSAIALRCSKWNFTSDHEEILLQACESLSSEMIADEDWSLYMVRPERSHKLKMKESSEELSNEIAENTDFYSNLYHMMRGLASDAAKERILTIDNLFNSNMHEILDATQLLTHTVQVN</sequence>
<dbReference type="Pfam" id="PF15927">
    <property type="entry name" value="Casc1_N"/>
    <property type="match status" value="1"/>
</dbReference>
<dbReference type="InterPro" id="IPR031826">
    <property type="entry name" value="IC97/Casc1_N"/>
</dbReference>
<evidence type="ECO:0000259" key="4">
    <source>
        <dbReference type="Pfam" id="PF12366"/>
    </source>
</evidence>
<dbReference type="OrthoDB" id="297923at2759"/>
<dbReference type="Proteomes" id="UP000288216">
    <property type="component" value="Unassembled WGS sequence"/>
</dbReference>
<feature type="compositionally biased region" description="Basic and acidic residues" evidence="3">
    <location>
        <begin position="325"/>
        <end position="339"/>
    </location>
</feature>
<dbReference type="OMA" id="SKLVLNX"/>
<dbReference type="STRING" id="75743.A0A401PJ49"/>
<name>A0A401PJ49_SCYTO</name>
<dbReference type="PANTHER" id="PTHR20929">
    <property type="entry name" value="LUNG ADENOMA SUSCEPTIBILITY 1-RELATED"/>
    <property type="match status" value="1"/>
</dbReference>
<feature type="region of interest" description="Disordered" evidence="3">
    <location>
        <begin position="227"/>
        <end position="247"/>
    </location>
</feature>
<feature type="domain" description="CASC1 C-terminal" evidence="4">
    <location>
        <begin position="372"/>
        <end position="536"/>
    </location>
</feature>
<dbReference type="GO" id="GO:0005930">
    <property type="term" value="C:axoneme"/>
    <property type="evidence" value="ECO:0007669"/>
    <property type="project" value="TreeGrafter"/>
</dbReference>
<dbReference type="InterPro" id="IPR023247">
    <property type="entry name" value="IC97/Dnai7-like"/>
</dbReference>
<dbReference type="GO" id="GO:0048487">
    <property type="term" value="F:beta-tubulin binding"/>
    <property type="evidence" value="ECO:0007669"/>
    <property type="project" value="TreeGrafter"/>
</dbReference>
<comment type="caution">
    <text evidence="6">The sequence shown here is derived from an EMBL/GenBank/DDBJ whole genome shotgun (WGS) entry which is preliminary data.</text>
</comment>
<dbReference type="AlphaFoldDB" id="A0A401PJ49"/>
<feature type="compositionally biased region" description="Basic and acidic residues" evidence="3">
    <location>
        <begin position="14"/>
        <end position="34"/>
    </location>
</feature>
<gene>
    <name evidence="6" type="ORF">scyTo_0006651</name>
</gene>
<proteinExistence type="inferred from homology"/>
<dbReference type="PANTHER" id="PTHR20929:SF11">
    <property type="entry name" value="DYNEIN AXONEMAL INTERMEDIATE CHAIN 7"/>
    <property type="match status" value="1"/>
</dbReference>
<accession>A0A401PJ49</accession>
<feature type="region of interest" description="Disordered" evidence="3">
    <location>
        <begin position="1"/>
        <end position="34"/>
    </location>
</feature>
<feature type="region of interest" description="Disordered" evidence="3">
    <location>
        <begin position="322"/>
        <end position="347"/>
    </location>
</feature>
<organism evidence="6 7">
    <name type="scientific">Scyliorhinus torazame</name>
    <name type="common">Cloudy catshark</name>
    <name type="synonym">Catulus torazame</name>
    <dbReference type="NCBI Taxonomy" id="75743"/>
    <lineage>
        <taxon>Eukaryota</taxon>
        <taxon>Metazoa</taxon>
        <taxon>Chordata</taxon>
        <taxon>Craniata</taxon>
        <taxon>Vertebrata</taxon>
        <taxon>Chondrichthyes</taxon>
        <taxon>Elasmobranchii</taxon>
        <taxon>Galeomorphii</taxon>
        <taxon>Galeoidea</taxon>
        <taxon>Carcharhiniformes</taxon>
        <taxon>Scyliorhinidae</taxon>
        <taxon>Scyliorhinus</taxon>
    </lineage>
</organism>
<feature type="domain" description="IC97/Casc1 N-terminal" evidence="5">
    <location>
        <begin position="28"/>
        <end position="227"/>
    </location>
</feature>
<dbReference type="GO" id="GO:0008017">
    <property type="term" value="F:microtubule binding"/>
    <property type="evidence" value="ECO:0007669"/>
    <property type="project" value="TreeGrafter"/>
</dbReference>
<evidence type="ECO:0000259" key="5">
    <source>
        <dbReference type="Pfam" id="PF15927"/>
    </source>
</evidence>
<reference evidence="6 7" key="1">
    <citation type="journal article" date="2018" name="Nat. Ecol. Evol.">
        <title>Shark genomes provide insights into elasmobranch evolution and the origin of vertebrates.</title>
        <authorList>
            <person name="Hara Y"/>
            <person name="Yamaguchi K"/>
            <person name="Onimaru K"/>
            <person name="Kadota M"/>
            <person name="Koyanagi M"/>
            <person name="Keeley SD"/>
            <person name="Tatsumi K"/>
            <person name="Tanaka K"/>
            <person name="Motone F"/>
            <person name="Kageyama Y"/>
            <person name="Nozu R"/>
            <person name="Adachi N"/>
            <person name="Nishimura O"/>
            <person name="Nakagawa R"/>
            <person name="Tanegashima C"/>
            <person name="Kiyatake I"/>
            <person name="Matsumoto R"/>
            <person name="Murakumo K"/>
            <person name="Nishida K"/>
            <person name="Terakita A"/>
            <person name="Kuratani S"/>
            <person name="Sato K"/>
            <person name="Hyodo S Kuraku.S."/>
        </authorList>
    </citation>
    <scope>NUCLEOTIDE SEQUENCE [LARGE SCALE GENOMIC DNA]</scope>
</reference>
<evidence type="ECO:0000256" key="3">
    <source>
        <dbReference type="SAM" id="MobiDB-lite"/>
    </source>
</evidence>
<dbReference type="Pfam" id="PF12366">
    <property type="entry name" value="Casc1_C"/>
    <property type="match status" value="1"/>
</dbReference>
<evidence type="ECO:0000313" key="6">
    <source>
        <dbReference type="EMBL" id="GCB73163.1"/>
    </source>
</evidence>
<evidence type="ECO:0000313" key="7">
    <source>
        <dbReference type="Proteomes" id="UP000288216"/>
    </source>
</evidence>